<reference evidence="4" key="1">
    <citation type="submission" date="2021-06" db="EMBL/GenBank/DDBJ databases">
        <authorList>
            <person name="Kallberg Y."/>
            <person name="Tangrot J."/>
            <person name="Rosling A."/>
        </authorList>
    </citation>
    <scope>NUCLEOTIDE SEQUENCE</scope>
    <source>
        <strain evidence="4">UK204</strain>
    </source>
</reference>
<name>A0A9N9C2E2_9GLOM</name>
<feature type="region of interest" description="Disordered" evidence="2">
    <location>
        <begin position="622"/>
        <end position="646"/>
    </location>
</feature>
<feature type="compositionally biased region" description="Low complexity" evidence="2">
    <location>
        <begin position="482"/>
        <end position="501"/>
    </location>
</feature>
<feature type="region of interest" description="Disordered" evidence="2">
    <location>
        <begin position="396"/>
        <end position="516"/>
    </location>
</feature>
<evidence type="ECO:0000313" key="5">
    <source>
        <dbReference type="Proteomes" id="UP000789570"/>
    </source>
</evidence>
<dbReference type="Proteomes" id="UP000789570">
    <property type="component" value="Unassembled WGS sequence"/>
</dbReference>
<sequence length="938" mass="106996">MNSNNDISKILRKQNQWTIDDLKNDIDEIPYLSPVNITTNNQDESFVGNNSGILYKDNILSDTGSNISSFTPRRESFALSDSESSTSSLLIPSNIRRRALSTSSRPKDRYSMHELGSAKIDDNSLTRKFLSPTRHSMAFDNGFSINNMLVENNSFEDREWNIDRERIGNAGKGFGNLINDESRKGSIADLIADVKDEDAVELALITQRNADQKNRIHHTEMDIEKDNTKKDGNLNIRFHPSETTLSNSRMCKQFLENKYHVLFKIINNNGVYNPLQIIKNRKFDIASDGANHSLGSNEKSSGGSSSRLISNIIKPRKALLHHKETSIWDLSHMEIIKDYEQINKFDQVLLNKQMSSDNGYETNSEVGIYINNNVASESDEHKKRLKYRRLSQIFIPPTHEMQAMSPQGGIRSNSGQPKKTTHSRALSLNNIAAASQGKEDSHGKSKRWSIHLFKRKDKKHKNESSSSDISIIQEAPDCSITSQTNAKSSSDSSSGDQTSRNSMEEVRFSSEKGKDPLRYEDKTYKDEEIYYKNGVKHEKIMSKLSGDKNNDQLSVDDWSDIAQSRDSEDTDNSIHSSTIHSVDFESDVVVNDAVDVSRRNTAGYLNVEDHYGKFLGDEQHVDNRLSRSSSENKTAEDSTGSDEEYEEEIVGKTIVGGETVLVNLDILPQELVDLVAEQGIVGCSTKNGHFVELDVGLNELFKFRKLIGYGVDLLDLQISLVYDDPEDGRSLYQQDADKIIKEYDERIEETTKFLEENKMLLTERDDYISKNSRTFEHLDVPFVLSPTSNIREFTFDKINRHNPSPSQSIMAECKLNIDEGIELLSDKLVKIESKMNKLEKQHSNFSEEMRSMQYEIEEMTSDINNDYFHELKILEDEIHLLIAEKGKSPWIDVFYLMMSYVLAGIMFMFWFIVACVKLSKKISLFPRRMWRSVRRNVA</sequence>
<keyword evidence="1" id="KW-0175">Coiled coil</keyword>
<dbReference type="AlphaFoldDB" id="A0A9N9C2E2"/>
<keyword evidence="3" id="KW-1133">Transmembrane helix</keyword>
<evidence type="ECO:0000256" key="3">
    <source>
        <dbReference type="SAM" id="Phobius"/>
    </source>
</evidence>
<accession>A0A9N9C2E2</accession>
<comment type="caution">
    <text evidence="4">The sequence shown here is derived from an EMBL/GenBank/DDBJ whole genome shotgun (WGS) entry which is preliminary data.</text>
</comment>
<keyword evidence="3" id="KW-0812">Transmembrane</keyword>
<feature type="compositionally biased region" description="Basic residues" evidence="2">
    <location>
        <begin position="444"/>
        <end position="461"/>
    </location>
</feature>
<feature type="compositionally biased region" description="Basic and acidic residues" evidence="2">
    <location>
        <begin position="502"/>
        <end position="516"/>
    </location>
</feature>
<evidence type="ECO:0000313" key="4">
    <source>
        <dbReference type="EMBL" id="CAG8585349.1"/>
    </source>
</evidence>
<dbReference type="OrthoDB" id="2290256at2759"/>
<keyword evidence="3" id="KW-0472">Membrane</keyword>
<feature type="compositionally biased region" description="Polar residues" evidence="2">
    <location>
        <begin position="410"/>
        <end position="433"/>
    </location>
</feature>
<evidence type="ECO:0000256" key="2">
    <source>
        <dbReference type="SAM" id="MobiDB-lite"/>
    </source>
</evidence>
<proteinExistence type="predicted"/>
<evidence type="ECO:0000256" key="1">
    <source>
        <dbReference type="SAM" id="Coils"/>
    </source>
</evidence>
<organism evidence="4 5">
    <name type="scientific">Funneliformis caledonium</name>
    <dbReference type="NCBI Taxonomy" id="1117310"/>
    <lineage>
        <taxon>Eukaryota</taxon>
        <taxon>Fungi</taxon>
        <taxon>Fungi incertae sedis</taxon>
        <taxon>Mucoromycota</taxon>
        <taxon>Glomeromycotina</taxon>
        <taxon>Glomeromycetes</taxon>
        <taxon>Glomerales</taxon>
        <taxon>Glomeraceae</taxon>
        <taxon>Funneliformis</taxon>
    </lineage>
</organism>
<feature type="coiled-coil region" evidence="1">
    <location>
        <begin position="821"/>
        <end position="855"/>
    </location>
</feature>
<feature type="transmembrane region" description="Helical" evidence="3">
    <location>
        <begin position="893"/>
        <end position="919"/>
    </location>
</feature>
<protein>
    <submittedName>
        <fullName evidence="4">9924_t:CDS:1</fullName>
    </submittedName>
</protein>
<gene>
    <name evidence="4" type="ORF">FCALED_LOCUS7810</name>
</gene>
<keyword evidence="5" id="KW-1185">Reference proteome</keyword>
<dbReference type="EMBL" id="CAJVPQ010002146">
    <property type="protein sequence ID" value="CAG8585349.1"/>
    <property type="molecule type" value="Genomic_DNA"/>
</dbReference>